<feature type="region of interest" description="Disordered" evidence="1">
    <location>
        <begin position="290"/>
        <end position="345"/>
    </location>
</feature>
<accession>A0A8S9P7U7</accession>
<reference evidence="3" key="1">
    <citation type="submission" date="2019-12" db="EMBL/GenBank/DDBJ databases">
        <title>Genome sequencing and annotation of Brassica cretica.</title>
        <authorList>
            <person name="Studholme D.J."/>
            <person name="Sarris P."/>
        </authorList>
    </citation>
    <scope>NUCLEOTIDE SEQUENCE</scope>
    <source>
        <strain evidence="3">PFS-109/04</strain>
        <tissue evidence="3">Leaf</tissue>
    </source>
</reference>
<gene>
    <name evidence="3" type="ORF">F2Q69_00007690</name>
</gene>
<proteinExistence type="predicted"/>
<name>A0A8S9P7U7_BRACR</name>
<comment type="caution">
    <text evidence="3">The sequence shown here is derived from an EMBL/GenBank/DDBJ whole genome shotgun (WGS) entry which is preliminary data.</text>
</comment>
<feature type="transmembrane region" description="Helical" evidence="2">
    <location>
        <begin position="369"/>
        <end position="390"/>
    </location>
</feature>
<sequence length="449" mass="50022">MEDLRRRQSELLNRQTPNVSRIVTLSSSMMLLELRNNMFKEFFANTQACPSASLSYWPPNTKELATGISTPPVMLTHDGYVSYFYRHFELHKGTNLFVTFNHQSDPINTSQVAENLFPFTTPKQPITKPPHLLNRFSGPRPPASGLSPPSTAASKIPGFSLFPDDYLLGGSPSKPSNTTTSPHSAPSKIRRFSLIDETVLCSDDILEEMFKEYSDNIPDSWKTEADEEEVIGPDSSLPPGFEKVQPRGYDHDFWEPFIEKHLGGSDAEQVMAGINVPKTAPHIIHSGDAFNHTVTPPGEQPTNWKPDPEDPTSHHHNFPHVYPNPMETPTPQSVPSTSTHHRKYPHGQPATFSAGVHPHKLLSNRGLGIIANFYFAVHCIFIANVVHVYINMIGHMGGTDLYTWTTIYLFKSPGISTMSSCELASTTPNKEAIDLHILLRNMHGTPPVL</sequence>
<dbReference type="Proteomes" id="UP000712600">
    <property type="component" value="Unassembled WGS sequence"/>
</dbReference>
<protein>
    <submittedName>
        <fullName evidence="3">Uncharacterized protein</fullName>
    </submittedName>
</protein>
<evidence type="ECO:0000256" key="1">
    <source>
        <dbReference type="SAM" id="MobiDB-lite"/>
    </source>
</evidence>
<evidence type="ECO:0000256" key="2">
    <source>
        <dbReference type="SAM" id="Phobius"/>
    </source>
</evidence>
<keyword evidence="2" id="KW-0812">Transmembrane</keyword>
<keyword evidence="2" id="KW-1133">Transmembrane helix</keyword>
<evidence type="ECO:0000313" key="4">
    <source>
        <dbReference type="Proteomes" id="UP000712600"/>
    </source>
</evidence>
<feature type="compositionally biased region" description="Low complexity" evidence="1">
    <location>
        <begin position="329"/>
        <end position="338"/>
    </location>
</feature>
<organism evidence="3 4">
    <name type="scientific">Brassica cretica</name>
    <name type="common">Mustard</name>
    <dbReference type="NCBI Taxonomy" id="69181"/>
    <lineage>
        <taxon>Eukaryota</taxon>
        <taxon>Viridiplantae</taxon>
        <taxon>Streptophyta</taxon>
        <taxon>Embryophyta</taxon>
        <taxon>Tracheophyta</taxon>
        <taxon>Spermatophyta</taxon>
        <taxon>Magnoliopsida</taxon>
        <taxon>eudicotyledons</taxon>
        <taxon>Gunneridae</taxon>
        <taxon>Pentapetalae</taxon>
        <taxon>rosids</taxon>
        <taxon>malvids</taxon>
        <taxon>Brassicales</taxon>
        <taxon>Brassicaceae</taxon>
        <taxon>Brassiceae</taxon>
        <taxon>Brassica</taxon>
    </lineage>
</organism>
<keyword evidence="2" id="KW-0472">Membrane</keyword>
<dbReference type="AlphaFoldDB" id="A0A8S9P7U7"/>
<dbReference type="EMBL" id="QGKX02001521">
    <property type="protein sequence ID" value="KAF3509267.1"/>
    <property type="molecule type" value="Genomic_DNA"/>
</dbReference>
<evidence type="ECO:0000313" key="3">
    <source>
        <dbReference type="EMBL" id="KAF3509267.1"/>
    </source>
</evidence>